<sequence>MSHESYKHYKKANYEFRNVQHAAYEQYIQKCYDDINEAAECDIRLFWKLIKRYKPSASRIYPEIIHNGDTSNNPESIAYAFMDYFSNLCTTDNTETFDTSKKLFNDSAYSEILKTCCNSTENLPGGVINECEVRDIVKSLMHKKASGHDKIQNEHLIYGGEAVIHPTPERREFDSSACRC</sequence>
<evidence type="ECO:0000313" key="2">
    <source>
        <dbReference type="Proteomes" id="UP000507470"/>
    </source>
</evidence>
<accession>A0A6J8CHM9</accession>
<evidence type="ECO:0000313" key="1">
    <source>
        <dbReference type="EMBL" id="CAC5395585.1"/>
    </source>
</evidence>
<dbReference type="OrthoDB" id="425681at2759"/>
<dbReference type="EMBL" id="CACVKT020005553">
    <property type="protein sequence ID" value="CAC5395585.1"/>
    <property type="molecule type" value="Genomic_DNA"/>
</dbReference>
<reference evidence="1 2" key="1">
    <citation type="submission" date="2020-06" db="EMBL/GenBank/DDBJ databases">
        <authorList>
            <person name="Li R."/>
            <person name="Bekaert M."/>
        </authorList>
    </citation>
    <scope>NUCLEOTIDE SEQUENCE [LARGE SCALE GENOMIC DNA]</scope>
    <source>
        <strain evidence="2">wild</strain>
    </source>
</reference>
<protein>
    <submittedName>
        <fullName evidence="1">Uncharacterized protein</fullName>
    </submittedName>
</protein>
<keyword evidence="2" id="KW-1185">Reference proteome</keyword>
<proteinExistence type="predicted"/>
<gene>
    <name evidence="1" type="ORF">MCOR_30243</name>
</gene>
<name>A0A6J8CHM9_MYTCO</name>
<organism evidence="1 2">
    <name type="scientific">Mytilus coruscus</name>
    <name type="common">Sea mussel</name>
    <dbReference type="NCBI Taxonomy" id="42192"/>
    <lineage>
        <taxon>Eukaryota</taxon>
        <taxon>Metazoa</taxon>
        <taxon>Spiralia</taxon>
        <taxon>Lophotrochozoa</taxon>
        <taxon>Mollusca</taxon>
        <taxon>Bivalvia</taxon>
        <taxon>Autobranchia</taxon>
        <taxon>Pteriomorphia</taxon>
        <taxon>Mytilida</taxon>
        <taxon>Mytiloidea</taxon>
        <taxon>Mytilidae</taxon>
        <taxon>Mytilinae</taxon>
        <taxon>Mytilus</taxon>
    </lineage>
</organism>
<dbReference type="AlphaFoldDB" id="A0A6J8CHM9"/>
<dbReference type="Proteomes" id="UP000507470">
    <property type="component" value="Unassembled WGS sequence"/>
</dbReference>